<gene>
    <name evidence="2" type="ORF">BST97_05930</name>
</gene>
<accession>A0A1W6MIW9</accession>
<reference evidence="2 3" key="1">
    <citation type="submission" date="2016-11" db="EMBL/GenBank/DDBJ databases">
        <title>Trade-off between light-utilization and light-protection in marine flavobacteria.</title>
        <authorList>
            <person name="Kumagai Y."/>
        </authorList>
    </citation>
    <scope>NUCLEOTIDE SEQUENCE [LARGE SCALE GENOMIC DNA]</scope>
    <source>
        <strain evidence="2 3">JCM 13191</strain>
    </source>
</reference>
<dbReference type="STRING" id="331648.BST97_05930"/>
<feature type="transmembrane region" description="Helical" evidence="1">
    <location>
        <begin position="48"/>
        <end position="69"/>
    </location>
</feature>
<keyword evidence="1" id="KW-1133">Transmembrane helix</keyword>
<dbReference type="AlphaFoldDB" id="A0A1W6MIW9"/>
<keyword evidence="1" id="KW-0812">Transmembrane</keyword>
<proteinExistence type="predicted"/>
<evidence type="ECO:0000256" key="1">
    <source>
        <dbReference type="SAM" id="Phobius"/>
    </source>
</evidence>
<evidence type="ECO:0000313" key="2">
    <source>
        <dbReference type="EMBL" id="ARN77564.1"/>
    </source>
</evidence>
<dbReference type="OrthoDB" id="5706484at2"/>
<organism evidence="2 3">
    <name type="scientific">Nonlabens spongiae</name>
    <dbReference type="NCBI Taxonomy" id="331648"/>
    <lineage>
        <taxon>Bacteria</taxon>
        <taxon>Pseudomonadati</taxon>
        <taxon>Bacteroidota</taxon>
        <taxon>Flavobacteriia</taxon>
        <taxon>Flavobacteriales</taxon>
        <taxon>Flavobacteriaceae</taxon>
        <taxon>Nonlabens</taxon>
    </lineage>
</organism>
<sequence length="214" mass="24646">MENIELQNIWKSHDQKLEDMLAINKEIAVSVSKLKLDKQINRLYLPKWTALIIGIPYTAILIVITFIAFTAEAYLVTLGFGAIALIMTTILFAYVYQLYLIGKIKRDEGVLSTQKTLSQLRISSSKSLHRAIFQLPFWSICWISIDGLVENPVVYGGVNLIVFMALSYLSYWIYKKLNNVNGSSRIREFFYSGNEWDPIFKSAEILDQIKEYQK</sequence>
<keyword evidence="3" id="KW-1185">Reference proteome</keyword>
<keyword evidence="1" id="KW-0472">Membrane</keyword>
<dbReference type="EMBL" id="CP019344">
    <property type="protein sequence ID" value="ARN77564.1"/>
    <property type="molecule type" value="Genomic_DNA"/>
</dbReference>
<name>A0A1W6MIW9_9FLAO</name>
<protein>
    <submittedName>
        <fullName evidence="2">Uncharacterized protein</fullName>
    </submittedName>
</protein>
<evidence type="ECO:0000313" key="3">
    <source>
        <dbReference type="Proteomes" id="UP000193431"/>
    </source>
</evidence>
<dbReference type="Proteomes" id="UP000193431">
    <property type="component" value="Chromosome"/>
</dbReference>
<feature type="transmembrane region" description="Helical" evidence="1">
    <location>
        <begin position="155"/>
        <end position="174"/>
    </location>
</feature>
<dbReference type="RefSeq" id="WP_085766364.1">
    <property type="nucleotide sequence ID" value="NZ_CP019344.1"/>
</dbReference>
<feature type="transmembrane region" description="Helical" evidence="1">
    <location>
        <begin position="75"/>
        <end position="96"/>
    </location>
</feature>